<evidence type="ECO:0000313" key="2">
    <source>
        <dbReference type="Proteomes" id="UP000294887"/>
    </source>
</evidence>
<dbReference type="AlphaFoldDB" id="A0A4R1EZW3"/>
<dbReference type="EMBL" id="SMFQ01000003">
    <property type="protein sequence ID" value="TCJ87043.1"/>
    <property type="molecule type" value="Genomic_DNA"/>
</dbReference>
<organism evidence="1 2">
    <name type="scientific">Cocleimonas flava</name>
    <dbReference type="NCBI Taxonomy" id="634765"/>
    <lineage>
        <taxon>Bacteria</taxon>
        <taxon>Pseudomonadati</taxon>
        <taxon>Pseudomonadota</taxon>
        <taxon>Gammaproteobacteria</taxon>
        <taxon>Thiotrichales</taxon>
        <taxon>Thiotrichaceae</taxon>
        <taxon>Cocleimonas</taxon>
    </lineage>
</organism>
<gene>
    <name evidence="1" type="ORF">EV695_1544</name>
</gene>
<name>A0A4R1EZW3_9GAMM</name>
<comment type="caution">
    <text evidence="1">The sequence shown here is derived from an EMBL/GenBank/DDBJ whole genome shotgun (WGS) entry which is preliminary data.</text>
</comment>
<dbReference type="Proteomes" id="UP000294887">
    <property type="component" value="Unassembled WGS sequence"/>
</dbReference>
<evidence type="ECO:0000313" key="1">
    <source>
        <dbReference type="EMBL" id="TCJ87043.1"/>
    </source>
</evidence>
<reference evidence="1 2" key="1">
    <citation type="submission" date="2019-03" db="EMBL/GenBank/DDBJ databases">
        <title>Genomic Encyclopedia of Type Strains, Phase IV (KMG-IV): sequencing the most valuable type-strain genomes for metagenomic binning, comparative biology and taxonomic classification.</title>
        <authorList>
            <person name="Goeker M."/>
        </authorList>
    </citation>
    <scope>NUCLEOTIDE SEQUENCE [LARGE SCALE GENOMIC DNA]</scope>
    <source>
        <strain evidence="1 2">DSM 24830</strain>
    </source>
</reference>
<accession>A0A4R1EZW3</accession>
<evidence type="ECO:0008006" key="3">
    <source>
        <dbReference type="Google" id="ProtNLM"/>
    </source>
</evidence>
<proteinExistence type="predicted"/>
<protein>
    <recommendedName>
        <fullName evidence="3">SoxXA-binding protein SoxK</fullName>
    </recommendedName>
</protein>
<sequence>MLIAFTFAFATELLATEVDDAIKQAKAAQKEAASLGFEWRDTGKIIKKAEAAAKEGKDKKAIELATIIIDQLPAVRKQAAIAKNAGPRF</sequence>
<keyword evidence="2" id="KW-1185">Reference proteome</keyword>